<gene>
    <name evidence="2" type="ORF">HMPREF1544_01796</name>
</gene>
<evidence type="ECO:0000313" key="3">
    <source>
        <dbReference type="Proteomes" id="UP000014254"/>
    </source>
</evidence>
<dbReference type="Gene3D" id="2.30.31.10">
    <property type="entry name" value="Transcriptional Coactivator Pc4, Chain A"/>
    <property type="match status" value="1"/>
</dbReference>
<dbReference type="OrthoDB" id="2505440at2759"/>
<dbReference type="VEuPathDB" id="FungiDB:HMPREF1544_01796"/>
<proteinExistence type="predicted"/>
<name>S2KFW8_MUCC1</name>
<dbReference type="InterPro" id="IPR009044">
    <property type="entry name" value="ssDNA-bd_transcriptional_reg"/>
</dbReference>
<organism evidence="2 3">
    <name type="scientific">Mucor circinelloides f. circinelloides (strain 1006PhL)</name>
    <name type="common">Mucormycosis agent</name>
    <name type="synonym">Calyptromyces circinelloides</name>
    <dbReference type="NCBI Taxonomy" id="1220926"/>
    <lineage>
        <taxon>Eukaryota</taxon>
        <taxon>Fungi</taxon>
        <taxon>Fungi incertae sedis</taxon>
        <taxon>Mucoromycota</taxon>
        <taxon>Mucoromycotina</taxon>
        <taxon>Mucoromycetes</taxon>
        <taxon>Mucorales</taxon>
        <taxon>Mucorineae</taxon>
        <taxon>Mucoraceae</taxon>
        <taxon>Mucor</taxon>
    </lineage>
</organism>
<dbReference type="GO" id="GO:0003677">
    <property type="term" value="F:DNA binding"/>
    <property type="evidence" value="ECO:0007669"/>
    <property type="project" value="InterPro"/>
</dbReference>
<dbReference type="InterPro" id="IPR003173">
    <property type="entry name" value="PC4_C"/>
</dbReference>
<dbReference type="Proteomes" id="UP000014254">
    <property type="component" value="Unassembled WGS sequence"/>
</dbReference>
<accession>S2KFW8</accession>
<dbReference type="OMA" id="VDIRETH"/>
<dbReference type="STRING" id="1220926.S2KFW8"/>
<evidence type="ECO:0000313" key="2">
    <source>
        <dbReference type="EMBL" id="EPB91280.1"/>
    </source>
</evidence>
<dbReference type="InParanoid" id="S2KFW8"/>
<protein>
    <recommendedName>
        <fullName evidence="1">Transcriptional coactivator p15 (PC4) C-terminal domain-containing protein</fullName>
    </recommendedName>
</protein>
<reference evidence="3" key="1">
    <citation type="submission" date="2013-05" db="EMBL/GenBank/DDBJ databases">
        <title>The Genome sequence of Mucor circinelloides f. circinelloides 1006PhL.</title>
        <authorList>
            <consortium name="The Broad Institute Genomics Platform"/>
            <person name="Cuomo C."/>
            <person name="Earl A."/>
            <person name="Findley K."/>
            <person name="Lee S.C."/>
            <person name="Walker B."/>
            <person name="Young S."/>
            <person name="Zeng Q."/>
            <person name="Gargeya S."/>
            <person name="Fitzgerald M."/>
            <person name="Haas B."/>
            <person name="Abouelleil A."/>
            <person name="Allen A.W."/>
            <person name="Alvarado L."/>
            <person name="Arachchi H.M."/>
            <person name="Berlin A.M."/>
            <person name="Chapman S.B."/>
            <person name="Gainer-Dewar J."/>
            <person name="Goldberg J."/>
            <person name="Griggs A."/>
            <person name="Gujja S."/>
            <person name="Hansen M."/>
            <person name="Howarth C."/>
            <person name="Imamovic A."/>
            <person name="Ireland A."/>
            <person name="Larimer J."/>
            <person name="McCowan C."/>
            <person name="Murphy C."/>
            <person name="Pearson M."/>
            <person name="Poon T.W."/>
            <person name="Priest M."/>
            <person name="Roberts A."/>
            <person name="Saif S."/>
            <person name="Shea T."/>
            <person name="Sisk P."/>
            <person name="Sykes S."/>
            <person name="Wortman J."/>
            <person name="Nusbaum C."/>
            <person name="Birren B."/>
        </authorList>
    </citation>
    <scope>NUCLEOTIDE SEQUENCE [LARGE SCALE GENOMIC DNA]</scope>
    <source>
        <strain evidence="3">1006PhL</strain>
    </source>
</reference>
<dbReference type="Pfam" id="PF02229">
    <property type="entry name" value="PC4"/>
    <property type="match status" value="1"/>
</dbReference>
<dbReference type="AlphaFoldDB" id="S2KFW8"/>
<keyword evidence="3" id="KW-1185">Reference proteome</keyword>
<dbReference type="EMBL" id="KE123910">
    <property type="protein sequence ID" value="EPB91280.1"/>
    <property type="molecule type" value="Genomic_DNA"/>
</dbReference>
<dbReference type="SUPFAM" id="SSF54447">
    <property type="entry name" value="ssDNA-binding transcriptional regulator domain"/>
    <property type="match status" value="1"/>
</dbReference>
<sequence length="112" mass="12962">MKKRSYVKTNAIIYDSDQEVNEVEETDITPGDEQSCQPKKSFHISRKKTLSLGQFQNGDAFIDIRELYPCKKSKKVRRGRGICLTLTQWRKIVGLMPEIEQSIREILSKNEA</sequence>
<evidence type="ECO:0000259" key="1">
    <source>
        <dbReference type="Pfam" id="PF02229"/>
    </source>
</evidence>
<dbReference type="GO" id="GO:0006355">
    <property type="term" value="P:regulation of DNA-templated transcription"/>
    <property type="evidence" value="ECO:0007669"/>
    <property type="project" value="InterPro"/>
</dbReference>
<feature type="domain" description="Transcriptional coactivator p15 (PC4) C-terminal" evidence="1">
    <location>
        <begin position="42"/>
        <end position="93"/>
    </location>
</feature>